<dbReference type="EMBL" id="JAYMYQ010000010">
    <property type="protein sequence ID" value="KAK7308018.1"/>
    <property type="molecule type" value="Genomic_DNA"/>
</dbReference>
<accession>A0AAN9K048</accession>
<protein>
    <submittedName>
        <fullName evidence="1">Uncharacterized protein</fullName>
    </submittedName>
</protein>
<organism evidence="1 2">
    <name type="scientific">Canavalia gladiata</name>
    <name type="common">Sword bean</name>
    <name type="synonym">Dolichos gladiatus</name>
    <dbReference type="NCBI Taxonomy" id="3824"/>
    <lineage>
        <taxon>Eukaryota</taxon>
        <taxon>Viridiplantae</taxon>
        <taxon>Streptophyta</taxon>
        <taxon>Embryophyta</taxon>
        <taxon>Tracheophyta</taxon>
        <taxon>Spermatophyta</taxon>
        <taxon>Magnoliopsida</taxon>
        <taxon>eudicotyledons</taxon>
        <taxon>Gunneridae</taxon>
        <taxon>Pentapetalae</taxon>
        <taxon>rosids</taxon>
        <taxon>fabids</taxon>
        <taxon>Fabales</taxon>
        <taxon>Fabaceae</taxon>
        <taxon>Papilionoideae</taxon>
        <taxon>50 kb inversion clade</taxon>
        <taxon>NPAAA clade</taxon>
        <taxon>indigoferoid/millettioid clade</taxon>
        <taxon>Phaseoleae</taxon>
        <taxon>Canavalia</taxon>
    </lineage>
</organism>
<evidence type="ECO:0000313" key="1">
    <source>
        <dbReference type="EMBL" id="KAK7308018.1"/>
    </source>
</evidence>
<dbReference type="AlphaFoldDB" id="A0AAN9K048"/>
<gene>
    <name evidence="1" type="ORF">VNO77_41578</name>
</gene>
<sequence>MRRRCFLIFFPDRGEEKKTRELWRLLRELRSHVWRGSKAIKPLAEKGYFCKNQNYRSHPQPLDHLQVHYIHGYRLHLHVYVTKSQSCCHIYNHATRFYRLVTKESHARLMQTTMQRYVSRQEDNDVSRRLGMKNPMHQI</sequence>
<keyword evidence="2" id="KW-1185">Reference proteome</keyword>
<name>A0AAN9K048_CANGL</name>
<proteinExistence type="predicted"/>
<reference evidence="1 2" key="1">
    <citation type="submission" date="2024-01" db="EMBL/GenBank/DDBJ databases">
        <title>The genomes of 5 underutilized Papilionoideae crops provide insights into root nodulation and disease resistanc.</title>
        <authorList>
            <person name="Jiang F."/>
        </authorList>
    </citation>
    <scope>NUCLEOTIDE SEQUENCE [LARGE SCALE GENOMIC DNA]</scope>
    <source>
        <strain evidence="1">LVBAO_FW01</strain>
        <tissue evidence="1">Leaves</tissue>
    </source>
</reference>
<evidence type="ECO:0000313" key="2">
    <source>
        <dbReference type="Proteomes" id="UP001367508"/>
    </source>
</evidence>
<dbReference type="Proteomes" id="UP001367508">
    <property type="component" value="Unassembled WGS sequence"/>
</dbReference>
<comment type="caution">
    <text evidence="1">The sequence shown here is derived from an EMBL/GenBank/DDBJ whole genome shotgun (WGS) entry which is preliminary data.</text>
</comment>